<dbReference type="EMBL" id="CAJEWN010000191">
    <property type="protein sequence ID" value="CAD2171843.1"/>
    <property type="molecule type" value="Genomic_DNA"/>
</dbReference>
<reference evidence="1 2" key="1">
    <citation type="submission" date="2020-08" db="EMBL/GenBank/DDBJ databases">
        <authorList>
            <person name="Koutsovoulos G."/>
            <person name="Danchin GJ E."/>
        </authorList>
    </citation>
    <scope>NUCLEOTIDE SEQUENCE [LARGE SCALE GENOMIC DNA]</scope>
</reference>
<dbReference type="AlphaFoldDB" id="A0A6V7VAC3"/>
<evidence type="ECO:0000313" key="2">
    <source>
        <dbReference type="Proteomes" id="UP000580250"/>
    </source>
</evidence>
<evidence type="ECO:0000313" key="1">
    <source>
        <dbReference type="EMBL" id="CAD2171843.1"/>
    </source>
</evidence>
<dbReference type="Proteomes" id="UP000580250">
    <property type="component" value="Unassembled WGS sequence"/>
</dbReference>
<proteinExistence type="predicted"/>
<accession>A0A6V7VAC3</accession>
<name>A0A6V7VAC3_MELEN</name>
<organism evidence="1 2">
    <name type="scientific">Meloidogyne enterolobii</name>
    <name type="common">Root-knot nematode worm</name>
    <name type="synonym">Meloidogyne mayaguensis</name>
    <dbReference type="NCBI Taxonomy" id="390850"/>
    <lineage>
        <taxon>Eukaryota</taxon>
        <taxon>Metazoa</taxon>
        <taxon>Ecdysozoa</taxon>
        <taxon>Nematoda</taxon>
        <taxon>Chromadorea</taxon>
        <taxon>Rhabditida</taxon>
        <taxon>Tylenchina</taxon>
        <taxon>Tylenchomorpha</taxon>
        <taxon>Tylenchoidea</taxon>
        <taxon>Meloidogynidae</taxon>
        <taxon>Meloidogyninae</taxon>
        <taxon>Meloidogyne</taxon>
    </lineage>
</organism>
<sequence>MLIVVFVMRNLKLELLNRNYHAGVFTKNEKEIGLIESKKGCPICRGEINIEGTSP</sequence>
<gene>
    <name evidence="1" type="ORF">MENT_LOCUS23355</name>
</gene>
<comment type="caution">
    <text evidence="1">The sequence shown here is derived from an EMBL/GenBank/DDBJ whole genome shotgun (WGS) entry which is preliminary data.</text>
</comment>
<protein>
    <submittedName>
        <fullName evidence="1">Uncharacterized protein</fullName>
    </submittedName>
</protein>